<evidence type="ECO:0000256" key="3">
    <source>
        <dbReference type="ARBA" id="ARBA00023163"/>
    </source>
</evidence>
<evidence type="ECO:0000256" key="1">
    <source>
        <dbReference type="ARBA" id="ARBA00023015"/>
    </source>
</evidence>
<keyword evidence="7" id="KW-1185">Reference proteome</keyword>
<evidence type="ECO:0000256" key="2">
    <source>
        <dbReference type="ARBA" id="ARBA00023125"/>
    </source>
</evidence>
<feature type="domain" description="HTH tetR-type" evidence="5">
    <location>
        <begin position="2"/>
        <end position="62"/>
    </location>
</feature>
<evidence type="ECO:0000256" key="4">
    <source>
        <dbReference type="PROSITE-ProRule" id="PRU00335"/>
    </source>
</evidence>
<keyword evidence="3" id="KW-0804">Transcription</keyword>
<dbReference type="Gene3D" id="1.10.357.10">
    <property type="entry name" value="Tetracycline Repressor, domain 2"/>
    <property type="match status" value="1"/>
</dbReference>
<dbReference type="PROSITE" id="PS01081">
    <property type="entry name" value="HTH_TETR_1"/>
    <property type="match status" value="1"/>
</dbReference>
<dbReference type="AlphaFoldDB" id="A0A7H2BDP7"/>
<organism evidence="6 7">
    <name type="scientific">Rothia terrae</name>
    <dbReference type="NCBI Taxonomy" id="396015"/>
    <lineage>
        <taxon>Bacteria</taxon>
        <taxon>Bacillati</taxon>
        <taxon>Actinomycetota</taxon>
        <taxon>Actinomycetes</taxon>
        <taxon>Micrococcales</taxon>
        <taxon>Micrococcaceae</taxon>
        <taxon>Rothia</taxon>
    </lineage>
</organism>
<evidence type="ECO:0000313" key="6">
    <source>
        <dbReference type="EMBL" id="QNV37793.1"/>
    </source>
</evidence>
<dbReference type="EMBL" id="CP061539">
    <property type="protein sequence ID" value="QNV37793.1"/>
    <property type="molecule type" value="Genomic_DNA"/>
</dbReference>
<reference evidence="6 7" key="1">
    <citation type="submission" date="2020-09" db="EMBL/GenBank/DDBJ databases">
        <title>Investigation of environmental microbes.</title>
        <authorList>
            <person name="Ou Y."/>
            <person name="Kang Q."/>
        </authorList>
    </citation>
    <scope>NUCLEOTIDE SEQUENCE [LARGE SCALE GENOMIC DNA]</scope>
    <source>
        <strain evidence="6 7">KJZ-14</strain>
    </source>
</reference>
<dbReference type="KEGG" id="rter:IDM49_00295"/>
<name>A0A7H2BDP7_9MICC</name>
<dbReference type="PANTHER" id="PTHR30055:SF151">
    <property type="entry name" value="TRANSCRIPTIONAL REGULATORY PROTEIN"/>
    <property type="match status" value="1"/>
</dbReference>
<dbReference type="InterPro" id="IPR023772">
    <property type="entry name" value="DNA-bd_HTH_TetR-type_CS"/>
</dbReference>
<dbReference type="InterPro" id="IPR009057">
    <property type="entry name" value="Homeodomain-like_sf"/>
</dbReference>
<dbReference type="GeneID" id="96622661"/>
<accession>A0A7H2BDP7</accession>
<keyword evidence="1" id="KW-0805">Transcription regulation</keyword>
<dbReference type="PANTHER" id="PTHR30055">
    <property type="entry name" value="HTH-TYPE TRANSCRIPTIONAL REGULATOR RUTR"/>
    <property type="match status" value="1"/>
</dbReference>
<evidence type="ECO:0000259" key="5">
    <source>
        <dbReference type="PROSITE" id="PS50977"/>
    </source>
</evidence>
<evidence type="ECO:0000313" key="7">
    <source>
        <dbReference type="Proteomes" id="UP000516404"/>
    </source>
</evidence>
<dbReference type="GO" id="GO:0000976">
    <property type="term" value="F:transcription cis-regulatory region binding"/>
    <property type="evidence" value="ECO:0007669"/>
    <property type="project" value="TreeGrafter"/>
</dbReference>
<dbReference type="PRINTS" id="PR00455">
    <property type="entry name" value="HTHTETR"/>
</dbReference>
<dbReference type="InterPro" id="IPR001647">
    <property type="entry name" value="HTH_TetR"/>
</dbReference>
<dbReference type="InterPro" id="IPR050109">
    <property type="entry name" value="HTH-type_TetR-like_transc_reg"/>
</dbReference>
<dbReference type="PROSITE" id="PS50977">
    <property type="entry name" value="HTH_TETR_2"/>
    <property type="match status" value="1"/>
</dbReference>
<dbReference type="GO" id="GO:0003700">
    <property type="term" value="F:DNA-binding transcription factor activity"/>
    <property type="evidence" value="ECO:0007669"/>
    <property type="project" value="TreeGrafter"/>
</dbReference>
<dbReference type="SUPFAM" id="SSF46689">
    <property type="entry name" value="Homeodomain-like"/>
    <property type="match status" value="1"/>
</dbReference>
<dbReference type="Proteomes" id="UP000516404">
    <property type="component" value="Chromosome"/>
</dbReference>
<sequence length="173" mass="18693">MALSREKILDTAFTLLTQYGLADLSMRRLASELEVAPGALYYHVKNKQELLTHLASRMLAPIEFPQDASTAAALTSAADQVYRQLAGIRESAEVVRLAVALHPERLELLSALTITCHKAQVPQLAAKTLLHSMLSFIEEEQTRATSTGTEAATQPPASYCDAISAVARGFLAA</sequence>
<dbReference type="RefSeq" id="WP_190724608.1">
    <property type="nucleotide sequence ID" value="NZ_CP061539.1"/>
</dbReference>
<keyword evidence="2 4" id="KW-0238">DNA-binding</keyword>
<feature type="DNA-binding region" description="H-T-H motif" evidence="4">
    <location>
        <begin position="25"/>
        <end position="44"/>
    </location>
</feature>
<dbReference type="Pfam" id="PF00440">
    <property type="entry name" value="TetR_N"/>
    <property type="match status" value="1"/>
</dbReference>
<proteinExistence type="predicted"/>
<gene>
    <name evidence="6" type="ORF">IDM49_00295</name>
</gene>
<protein>
    <submittedName>
        <fullName evidence="6">TetR family transcriptional regulator</fullName>
    </submittedName>
</protein>